<evidence type="ECO:0000256" key="5">
    <source>
        <dbReference type="ARBA" id="ARBA00022525"/>
    </source>
</evidence>
<feature type="chain" id="PRO_5041449551" description="chitinase" evidence="15">
    <location>
        <begin position="26"/>
        <end position="297"/>
    </location>
</feature>
<accession>A0AA39RWC9</accession>
<dbReference type="Gene3D" id="3.20.20.80">
    <property type="entry name" value="Glycosidases"/>
    <property type="match status" value="1"/>
</dbReference>
<protein>
    <recommendedName>
        <fullName evidence="4">chitinase</fullName>
        <ecNumber evidence="4">3.2.1.14</ecNumber>
    </recommendedName>
</protein>
<dbReference type="AlphaFoldDB" id="A0AA39RWC9"/>
<evidence type="ECO:0000256" key="12">
    <source>
        <dbReference type="ARBA" id="ARBA00023326"/>
    </source>
</evidence>
<feature type="domain" description="GH18" evidence="16">
    <location>
        <begin position="26"/>
        <end position="297"/>
    </location>
</feature>
<keyword evidence="11 14" id="KW-0326">Glycosidase</keyword>
<dbReference type="InterPro" id="IPR017853">
    <property type="entry name" value="GH"/>
</dbReference>
<dbReference type="EMBL" id="JAUESC010000384">
    <property type="protein sequence ID" value="KAK0582451.1"/>
    <property type="molecule type" value="Genomic_DNA"/>
</dbReference>
<dbReference type="PANTHER" id="PTHR45708">
    <property type="entry name" value="ENDOCHITINASE"/>
    <property type="match status" value="1"/>
</dbReference>
<dbReference type="GO" id="GO:0006032">
    <property type="term" value="P:chitin catabolic process"/>
    <property type="evidence" value="ECO:0007669"/>
    <property type="project" value="UniProtKB-KW"/>
</dbReference>
<evidence type="ECO:0000259" key="16">
    <source>
        <dbReference type="PROSITE" id="PS51910"/>
    </source>
</evidence>
<feature type="signal peptide" evidence="15">
    <location>
        <begin position="1"/>
        <end position="25"/>
    </location>
</feature>
<keyword evidence="8" id="KW-0146">Chitin degradation</keyword>
<dbReference type="InterPro" id="IPR001579">
    <property type="entry name" value="Glyco_hydro_18_chit_AS"/>
</dbReference>
<proteinExistence type="inferred from homology"/>
<evidence type="ECO:0000256" key="9">
    <source>
        <dbReference type="ARBA" id="ARBA00023157"/>
    </source>
</evidence>
<dbReference type="GO" id="GO:0000272">
    <property type="term" value="P:polysaccharide catabolic process"/>
    <property type="evidence" value="ECO:0007669"/>
    <property type="project" value="UniProtKB-KW"/>
</dbReference>
<evidence type="ECO:0000256" key="15">
    <source>
        <dbReference type="SAM" id="SignalP"/>
    </source>
</evidence>
<evidence type="ECO:0000313" key="17">
    <source>
        <dbReference type="EMBL" id="KAK0582451.1"/>
    </source>
</evidence>
<evidence type="ECO:0000256" key="14">
    <source>
        <dbReference type="RuleBase" id="RU000489"/>
    </source>
</evidence>
<dbReference type="PROSITE" id="PS01095">
    <property type="entry name" value="GH18_1"/>
    <property type="match status" value="1"/>
</dbReference>
<evidence type="ECO:0000313" key="18">
    <source>
        <dbReference type="Proteomes" id="UP001168877"/>
    </source>
</evidence>
<dbReference type="SUPFAM" id="SSF51445">
    <property type="entry name" value="(Trans)glycosidases"/>
    <property type="match status" value="1"/>
</dbReference>
<sequence length="297" mass="31577">MAHQFQTPLALLCLVIAALISNSNAGVISVYWGQNGNEGTLADACATGNYGIVNLAFLVTFGNGQTPLLDLAGHCNQASNTCTAFSNDIKACQNQGIKVMLSLGGASGSYSLSSAENAREVATYLWNNFLGGQSDSRPLGDAVLDGIDFDIEVGSDQHWDELARALSEFSQQKKVYLSAAPQCPFPDARLSGALGTGLFDYVWVQFYNNPMANCQYSGNADNLKSSWNQWTSSLSSGQVFLGLPAAPEAAPGGGFIQPDALASEVLPTIKNSPNYGGVMLWSRQYDQSYSSTIKPNV</sequence>
<dbReference type="FunFam" id="3.20.20.80:FF:000015">
    <property type="entry name" value="Acidic endochitinase SE2"/>
    <property type="match status" value="1"/>
</dbReference>
<evidence type="ECO:0000256" key="1">
    <source>
        <dbReference type="ARBA" id="ARBA00000822"/>
    </source>
</evidence>
<evidence type="ECO:0000256" key="6">
    <source>
        <dbReference type="ARBA" id="ARBA00022729"/>
    </source>
</evidence>
<comment type="caution">
    <text evidence="17">The sequence shown here is derived from an EMBL/GenBank/DDBJ whole genome shotgun (WGS) entry which is preliminary data.</text>
</comment>
<evidence type="ECO:0000256" key="10">
    <source>
        <dbReference type="ARBA" id="ARBA00023277"/>
    </source>
</evidence>
<name>A0AA39RWC9_ACESA</name>
<evidence type="ECO:0000256" key="3">
    <source>
        <dbReference type="ARBA" id="ARBA00009121"/>
    </source>
</evidence>
<dbReference type="InterPro" id="IPR050542">
    <property type="entry name" value="Glycosyl_Hydrlase18_Chitinase"/>
</dbReference>
<evidence type="ECO:0000256" key="4">
    <source>
        <dbReference type="ARBA" id="ARBA00012729"/>
    </source>
</evidence>
<reference evidence="17" key="1">
    <citation type="journal article" date="2022" name="Plant J.">
        <title>Strategies of tolerance reflected in two North American maple genomes.</title>
        <authorList>
            <person name="McEvoy S.L."/>
            <person name="Sezen U.U."/>
            <person name="Trouern-Trend A."/>
            <person name="McMahon S.M."/>
            <person name="Schaberg P.G."/>
            <person name="Yang J."/>
            <person name="Wegrzyn J.L."/>
            <person name="Swenson N.G."/>
        </authorList>
    </citation>
    <scope>NUCLEOTIDE SEQUENCE</scope>
    <source>
        <strain evidence="17">NS2018</strain>
    </source>
</reference>
<evidence type="ECO:0000256" key="11">
    <source>
        <dbReference type="ARBA" id="ARBA00023295"/>
    </source>
</evidence>
<dbReference type="GO" id="GO:0005576">
    <property type="term" value="C:extracellular region"/>
    <property type="evidence" value="ECO:0007669"/>
    <property type="project" value="UniProtKB-SubCell"/>
</dbReference>
<comment type="similarity">
    <text evidence="3">Belongs to the glycosyl hydrolase 18 family. Chitinase class II subfamily.</text>
</comment>
<dbReference type="Proteomes" id="UP001168877">
    <property type="component" value="Unassembled WGS sequence"/>
</dbReference>
<organism evidence="17 18">
    <name type="scientific">Acer saccharum</name>
    <name type="common">Sugar maple</name>
    <dbReference type="NCBI Taxonomy" id="4024"/>
    <lineage>
        <taxon>Eukaryota</taxon>
        <taxon>Viridiplantae</taxon>
        <taxon>Streptophyta</taxon>
        <taxon>Embryophyta</taxon>
        <taxon>Tracheophyta</taxon>
        <taxon>Spermatophyta</taxon>
        <taxon>Magnoliopsida</taxon>
        <taxon>eudicotyledons</taxon>
        <taxon>Gunneridae</taxon>
        <taxon>Pentapetalae</taxon>
        <taxon>rosids</taxon>
        <taxon>malvids</taxon>
        <taxon>Sapindales</taxon>
        <taxon>Sapindaceae</taxon>
        <taxon>Hippocastanoideae</taxon>
        <taxon>Acereae</taxon>
        <taxon>Acer</taxon>
    </lineage>
</organism>
<keyword evidence="12" id="KW-0624">Polysaccharide degradation</keyword>
<evidence type="ECO:0000256" key="13">
    <source>
        <dbReference type="ARBA" id="ARBA00025727"/>
    </source>
</evidence>
<comment type="similarity">
    <text evidence="13">Belongs to the glycosyl hydrolase 18 family. Chitinase class III subfamily.</text>
</comment>
<gene>
    <name evidence="17" type="ORF">LWI29_025798</name>
</gene>
<dbReference type="PANTHER" id="PTHR45708:SF22">
    <property type="entry name" value="ACIDIC ENDOCHITINASE"/>
    <property type="match status" value="1"/>
</dbReference>
<keyword evidence="10" id="KW-0119">Carbohydrate metabolism</keyword>
<dbReference type="PROSITE" id="PS51910">
    <property type="entry name" value="GH18_2"/>
    <property type="match status" value="1"/>
</dbReference>
<dbReference type="EC" id="3.2.1.14" evidence="4"/>
<evidence type="ECO:0000256" key="8">
    <source>
        <dbReference type="ARBA" id="ARBA00023024"/>
    </source>
</evidence>
<reference evidence="17" key="2">
    <citation type="submission" date="2023-06" db="EMBL/GenBank/DDBJ databases">
        <authorList>
            <person name="Swenson N.G."/>
            <person name="Wegrzyn J.L."/>
            <person name="Mcevoy S.L."/>
        </authorList>
    </citation>
    <scope>NUCLEOTIDE SEQUENCE</scope>
    <source>
        <strain evidence="17">NS2018</strain>
        <tissue evidence="17">Leaf</tissue>
    </source>
</reference>
<dbReference type="CDD" id="cd02877">
    <property type="entry name" value="GH18_hevamine_XipI_class_III"/>
    <property type="match status" value="1"/>
</dbReference>
<evidence type="ECO:0000256" key="2">
    <source>
        <dbReference type="ARBA" id="ARBA00004613"/>
    </source>
</evidence>
<comment type="subcellular location">
    <subcellularLocation>
        <location evidence="2">Secreted</location>
    </subcellularLocation>
</comment>
<dbReference type="InterPro" id="IPR045321">
    <property type="entry name" value="Cts1-like"/>
</dbReference>
<evidence type="ECO:0000256" key="7">
    <source>
        <dbReference type="ARBA" id="ARBA00022801"/>
    </source>
</evidence>
<keyword evidence="5" id="KW-0964">Secreted</keyword>
<dbReference type="InterPro" id="IPR001223">
    <property type="entry name" value="Glyco_hydro18_cat"/>
</dbReference>
<dbReference type="GO" id="GO:0008843">
    <property type="term" value="F:endochitinase activity"/>
    <property type="evidence" value="ECO:0007669"/>
    <property type="project" value="UniProtKB-EC"/>
</dbReference>
<keyword evidence="6 15" id="KW-0732">Signal</keyword>
<dbReference type="Pfam" id="PF00704">
    <property type="entry name" value="Glyco_hydro_18"/>
    <property type="match status" value="1"/>
</dbReference>
<keyword evidence="7 14" id="KW-0378">Hydrolase</keyword>
<comment type="catalytic activity">
    <reaction evidence="1">
        <text>Random endo-hydrolysis of N-acetyl-beta-D-glucosaminide (1-&gt;4)-beta-linkages in chitin and chitodextrins.</text>
        <dbReference type="EC" id="3.2.1.14"/>
    </reaction>
</comment>
<keyword evidence="9" id="KW-1015">Disulfide bond</keyword>
<keyword evidence="18" id="KW-1185">Reference proteome</keyword>